<keyword evidence="5 6" id="KW-0472">Membrane</keyword>
<dbReference type="KEGG" id="maj:MAA_11373"/>
<dbReference type="RefSeq" id="XP_011411669.1">
    <property type="nucleotide sequence ID" value="XM_011413367.1"/>
</dbReference>
<evidence type="ECO:0000256" key="3">
    <source>
        <dbReference type="ARBA" id="ARBA00022692"/>
    </source>
</evidence>
<dbReference type="Gene3D" id="1.10.4160.10">
    <property type="entry name" value="Hydantoin permease"/>
    <property type="match status" value="1"/>
</dbReference>
<feature type="transmembrane region" description="Helical" evidence="6">
    <location>
        <begin position="40"/>
        <end position="59"/>
    </location>
</feature>
<evidence type="ECO:0000313" key="8">
    <source>
        <dbReference type="Proteomes" id="UP000002498"/>
    </source>
</evidence>
<protein>
    <submittedName>
        <fullName evidence="7">Chaperonin</fullName>
    </submittedName>
</protein>
<dbReference type="HOGENOM" id="CLU_2146499_0_0_1"/>
<comment type="subcellular location">
    <subcellularLocation>
        <location evidence="1">Membrane</location>
        <topology evidence="1">Multi-pass membrane protein</topology>
    </subcellularLocation>
</comment>
<dbReference type="EMBL" id="ADNJ02000007">
    <property type="protein sequence ID" value="KHO10982.1"/>
    <property type="molecule type" value="Genomic_DNA"/>
</dbReference>
<feature type="transmembrane region" description="Helical" evidence="6">
    <location>
        <begin position="97"/>
        <end position="117"/>
    </location>
</feature>
<dbReference type="InterPro" id="IPR045225">
    <property type="entry name" value="Uracil/uridine/allantoin_perm"/>
</dbReference>
<dbReference type="OrthoDB" id="2018619at2759"/>
<keyword evidence="8" id="KW-1185">Reference proteome</keyword>
<evidence type="ECO:0000256" key="4">
    <source>
        <dbReference type="ARBA" id="ARBA00022989"/>
    </source>
</evidence>
<dbReference type="Proteomes" id="UP000002498">
    <property type="component" value="Unassembled WGS sequence"/>
</dbReference>
<evidence type="ECO:0000313" key="7">
    <source>
        <dbReference type="EMBL" id="KHO10982.1"/>
    </source>
</evidence>
<dbReference type="InterPro" id="IPR001248">
    <property type="entry name" value="Pur-cyt_permease"/>
</dbReference>
<sequence>MKLQSIIKRVELHHVSSWMNDDVRPVESERRTWSFRTFHNFWLLINCNLSTFLTGSALIPLGLTWWQAIITIVIGNMLATGALLLSSLAGSYYHINFPVFSRAVWVWLAVFTSPLIICRPFPYDA</sequence>
<organism evidence="7 8">
    <name type="scientific">Metarhizium robertsii (strain ARSEF 23 / ATCC MYA-3075)</name>
    <name type="common">Metarhizium anisopliae (strain ARSEF 23)</name>
    <dbReference type="NCBI Taxonomy" id="655844"/>
    <lineage>
        <taxon>Eukaryota</taxon>
        <taxon>Fungi</taxon>
        <taxon>Dikarya</taxon>
        <taxon>Ascomycota</taxon>
        <taxon>Pezizomycotina</taxon>
        <taxon>Sordariomycetes</taxon>
        <taxon>Hypocreomycetidae</taxon>
        <taxon>Hypocreales</taxon>
        <taxon>Clavicipitaceae</taxon>
        <taxon>Metarhizium</taxon>
    </lineage>
</organism>
<evidence type="ECO:0000256" key="2">
    <source>
        <dbReference type="ARBA" id="ARBA00008974"/>
    </source>
</evidence>
<dbReference type="GO" id="GO:0015205">
    <property type="term" value="F:nucleobase transmembrane transporter activity"/>
    <property type="evidence" value="ECO:0007669"/>
    <property type="project" value="TreeGrafter"/>
</dbReference>
<comment type="caution">
    <text evidence="7">The sequence shown here is derived from an EMBL/GenBank/DDBJ whole genome shotgun (WGS) entry which is preliminary data.</text>
</comment>
<comment type="similarity">
    <text evidence="2">Belongs to the purine-cytosine permease (2.A.39) family.</text>
</comment>
<dbReference type="GeneID" id="23632821"/>
<dbReference type="PANTHER" id="PTHR30618">
    <property type="entry name" value="NCS1 FAMILY PURINE/PYRIMIDINE TRANSPORTER"/>
    <property type="match status" value="1"/>
</dbReference>
<name>A0A0B2XHE9_METRA</name>
<proteinExistence type="inferred from homology"/>
<dbReference type="Pfam" id="PF02133">
    <property type="entry name" value="Transp_cyt_pur"/>
    <property type="match status" value="1"/>
</dbReference>
<evidence type="ECO:0000256" key="6">
    <source>
        <dbReference type="SAM" id="Phobius"/>
    </source>
</evidence>
<evidence type="ECO:0000256" key="1">
    <source>
        <dbReference type="ARBA" id="ARBA00004141"/>
    </source>
</evidence>
<keyword evidence="4 6" id="KW-1133">Transmembrane helix</keyword>
<reference evidence="7 8" key="2">
    <citation type="journal article" date="2014" name="Proc. Natl. Acad. Sci. U.S.A.">
        <title>Trajectory and genomic determinants of fungal-pathogen speciation and host adaptation.</title>
        <authorList>
            <person name="Hu X."/>
            <person name="Xiao G."/>
            <person name="Zheng P."/>
            <person name="Shang Y."/>
            <person name="Su Y."/>
            <person name="Zhang X."/>
            <person name="Liu X."/>
            <person name="Zhan S."/>
            <person name="St Leger R.J."/>
            <person name="Wang C."/>
        </authorList>
    </citation>
    <scope>GENOME REANNOTATION</scope>
    <source>
        <strain evidence="8">ARSEF 23 / ATCC MYA-3075</strain>
    </source>
</reference>
<accession>A0A0B2XHE9</accession>
<evidence type="ECO:0000256" key="5">
    <source>
        <dbReference type="ARBA" id="ARBA00023136"/>
    </source>
</evidence>
<reference evidence="7 8" key="1">
    <citation type="journal article" date="2011" name="PLoS Genet.">
        <title>Genome sequencing and comparative transcriptomics of the model entomopathogenic fungi Metarhizium anisopliae and M. acridum.</title>
        <authorList>
            <person name="Gao Q."/>
            <person name="Jin K."/>
            <person name="Ying S.H."/>
            <person name="Zhang Y."/>
            <person name="Xiao G."/>
            <person name="Shang Y."/>
            <person name="Duan Z."/>
            <person name="Hu X."/>
            <person name="Xie X.Q."/>
            <person name="Zhou G."/>
            <person name="Peng G."/>
            <person name="Luo Z."/>
            <person name="Huang W."/>
            <person name="Wang B."/>
            <person name="Fang W."/>
            <person name="Wang S."/>
            <person name="Zhong Y."/>
            <person name="Ma L.J."/>
            <person name="St Leger R.J."/>
            <person name="Zhao G.P."/>
            <person name="Pei Y."/>
            <person name="Feng M.G."/>
            <person name="Xia Y."/>
            <person name="Wang C."/>
        </authorList>
    </citation>
    <scope>NUCLEOTIDE SEQUENCE [LARGE SCALE GENOMIC DNA]</scope>
    <source>
        <strain evidence="8">ARSEF 23 / ATCC MYA-3075</strain>
    </source>
</reference>
<dbReference type="AlphaFoldDB" id="A0A0B2XHE9"/>
<feature type="transmembrane region" description="Helical" evidence="6">
    <location>
        <begin position="65"/>
        <end position="85"/>
    </location>
</feature>
<dbReference type="GO" id="GO:0005886">
    <property type="term" value="C:plasma membrane"/>
    <property type="evidence" value="ECO:0007669"/>
    <property type="project" value="TreeGrafter"/>
</dbReference>
<dbReference type="PANTHER" id="PTHR30618:SF4">
    <property type="entry name" value="ALLANTOIN PERMEASE"/>
    <property type="match status" value="1"/>
</dbReference>
<keyword evidence="3 6" id="KW-0812">Transmembrane</keyword>
<gene>
    <name evidence="7" type="ORF">MAA_11373</name>
</gene>